<dbReference type="PROSITE" id="PS00624">
    <property type="entry name" value="GMC_OXRED_2"/>
    <property type="match status" value="1"/>
</dbReference>
<dbReference type="SUPFAM" id="SSF51905">
    <property type="entry name" value="FAD/NAD(P)-binding domain"/>
    <property type="match status" value="1"/>
</dbReference>
<evidence type="ECO:0000313" key="4">
    <source>
        <dbReference type="EMBL" id="KYB26474.1"/>
    </source>
</evidence>
<dbReference type="GO" id="GO:0050660">
    <property type="term" value="F:flavin adenine dinucleotide binding"/>
    <property type="evidence" value="ECO:0007669"/>
    <property type="project" value="InterPro"/>
</dbReference>
<sequence length="665" mass="74536">MSWIPPNIAESCAVYTNLTSCQPPTFMFLQLITQLFGQSLDSEYDIYGQSGYDFGSNIYGYPGGGGGGSDEYHQPRGREYDFIVLGAGSAGCVLANRLTEIPSWSVLLLEAGDEEPEVADVPAFAPVLQQSSIDWGFSTQPDPNSCLARQNGQCSWARGKVMGGSSTINYMIYIRGNPRDYDEWAEAGNPGWSWREVLPYFMKSEDNHNIDTVERQAHGVGGYLSVERFQFQENNVRSLFEAFQELGLPVVDQNAGRQIGTMMLQTTTRSGRRESANLAFIRPIRRKRKNLTIETKAYIIRVLIDPHTKVAYGVEYEKNGKLFQARARKEVLVTCGTIMTPKVLMLSGVGPAQHLQNLGIQVIKDLPVGYNLMDHPTIDGVMFQISNESATLVEPEQITRDVFYYREEQAGPLSSTGPLQVNTFVQTKYELEPGRPDIQYSIDTANVVDYVTDLILASTTKVSPLSYYNGFIIRPILLNPVSRGVIKLNSTDPIYGYPIIYANTFNEQIDALTMVEGIKQSLNLLKTRAMQRMGVSLITTPVAACDGYSFGTEDYWLCLVRSYTSTMYHYAGTCKMGPKHDPFAVVDPKLRVYGIKNLRVIDTSIMPRVTRGNTNAPTIMIAEKGADFIKETWLKKKFSLPKIPKIPQIPKMDFKQMIKTFFFNH</sequence>
<dbReference type="InterPro" id="IPR036188">
    <property type="entry name" value="FAD/NAD-bd_sf"/>
</dbReference>
<dbReference type="AlphaFoldDB" id="A0A139WEV9"/>
<evidence type="ECO:0000256" key="1">
    <source>
        <dbReference type="ARBA" id="ARBA00010790"/>
    </source>
</evidence>
<dbReference type="Gene3D" id="3.30.560.10">
    <property type="entry name" value="Glucose Oxidase, domain 3"/>
    <property type="match status" value="1"/>
</dbReference>
<reference evidence="4 5" key="1">
    <citation type="journal article" date="2008" name="Nature">
        <title>The genome of the model beetle and pest Tribolium castaneum.</title>
        <authorList>
            <consortium name="Tribolium Genome Sequencing Consortium"/>
            <person name="Richards S."/>
            <person name="Gibbs R.A."/>
            <person name="Weinstock G.M."/>
            <person name="Brown S.J."/>
            <person name="Denell R."/>
            <person name="Beeman R.W."/>
            <person name="Gibbs R."/>
            <person name="Beeman R.W."/>
            <person name="Brown S.J."/>
            <person name="Bucher G."/>
            <person name="Friedrich M."/>
            <person name="Grimmelikhuijzen C.J."/>
            <person name="Klingler M."/>
            <person name="Lorenzen M."/>
            <person name="Richards S."/>
            <person name="Roth S."/>
            <person name="Schroder R."/>
            <person name="Tautz D."/>
            <person name="Zdobnov E.M."/>
            <person name="Muzny D."/>
            <person name="Gibbs R.A."/>
            <person name="Weinstock G.M."/>
            <person name="Attaway T."/>
            <person name="Bell S."/>
            <person name="Buhay C.J."/>
            <person name="Chandrabose M.N."/>
            <person name="Chavez D."/>
            <person name="Clerk-Blankenburg K.P."/>
            <person name="Cree A."/>
            <person name="Dao M."/>
            <person name="Davis C."/>
            <person name="Chacko J."/>
            <person name="Dinh H."/>
            <person name="Dugan-Rocha S."/>
            <person name="Fowler G."/>
            <person name="Garner T.T."/>
            <person name="Garnes J."/>
            <person name="Gnirke A."/>
            <person name="Hawes A."/>
            <person name="Hernandez J."/>
            <person name="Hines S."/>
            <person name="Holder M."/>
            <person name="Hume J."/>
            <person name="Jhangiani S.N."/>
            <person name="Joshi V."/>
            <person name="Khan Z.M."/>
            <person name="Jackson L."/>
            <person name="Kovar C."/>
            <person name="Kowis A."/>
            <person name="Lee S."/>
            <person name="Lewis L.R."/>
            <person name="Margolis J."/>
            <person name="Morgan M."/>
            <person name="Nazareth L.V."/>
            <person name="Nguyen N."/>
            <person name="Okwuonu G."/>
            <person name="Parker D."/>
            <person name="Richards S."/>
            <person name="Ruiz S.J."/>
            <person name="Santibanez J."/>
            <person name="Savard J."/>
            <person name="Scherer S.E."/>
            <person name="Schneider B."/>
            <person name="Sodergren E."/>
            <person name="Tautz D."/>
            <person name="Vattahil S."/>
            <person name="Villasana D."/>
            <person name="White C.S."/>
            <person name="Wright R."/>
            <person name="Park Y."/>
            <person name="Beeman R.W."/>
            <person name="Lord J."/>
            <person name="Oppert B."/>
            <person name="Lorenzen M."/>
            <person name="Brown S."/>
            <person name="Wang L."/>
            <person name="Savard J."/>
            <person name="Tautz D."/>
            <person name="Richards S."/>
            <person name="Weinstock G."/>
            <person name="Gibbs R.A."/>
            <person name="Liu Y."/>
            <person name="Worley K."/>
            <person name="Weinstock G."/>
            <person name="Elsik C.G."/>
            <person name="Reese J.T."/>
            <person name="Elhaik E."/>
            <person name="Landan G."/>
            <person name="Graur D."/>
            <person name="Arensburger P."/>
            <person name="Atkinson P."/>
            <person name="Beeman R.W."/>
            <person name="Beidler J."/>
            <person name="Brown S.J."/>
            <person name="Demuth J.P."/>
            <person name="Drury D.W."/>
            <person name="Du Y.Z."/>
            <person name="Fujiwara H."/>
            <person name="Lorenzen M."/>
            <person name="Maselli V."/>
            <person name="Osanai M."/>
            <person name="Park Y."/>
            <person name="Robertson H.M."/>
            <person name="Tu Z."/>
            <person name="Wang J.J."/>
            <person name="Wang S."/>
            <person name="Richards S."/>
            <person name="Song H."/>
            <person name="Zhang L."/>
            <person name="Sodergren E."/>
            <person name="Werner D."/>
            <person name="Stanke M."/>
            <person name="Morgenstern B."/>
            <person name="Solovyev V."/>
            <person name="Kosarev P."/>
            <person name="Brown G."/>
            <person name="Chen H.C."/>
            <person name="Ermolaeva O."/>
            <person name="Hlavina W."/>
            <person name="Kapustin Y."/>
            <person name="Kiryutin B."/>
            <person name="Kitts P."/>
            <person name="Maglott D."/>
            <person name="Pruitt K."/>
            <person name="Sapojnikov V."/>
            <person name="Souvorov A."/>
            <person name="Mackey A.J."/>
            <person name="Waterhouse R.M."/>
            <person name="Wyder S."/>
            <person name="Zdobnov E.M."/>
            <person name="Zdobnov E.M."/>
            <person name="Wyder S."/>
            <person name="Kriventseva E.V."/>
            <person name="Kadowaki T."/>
            <person name="Bork P."/>
            <person name="Aranda M."/>
            <person name="Bao R."/>
            <person name="Beermann A."/>
            <person name="Berns N."/>
            <person name="Bolognesi R."/>
            <person name="Bonneton F."/>
            <person name="Bopp D."/>
            <person name="Brown S.J."/>
            <person name="Bucher G."/>
            <person name="Butts T."/>
            <person name="Chaumot A."/>
            <person name="Denell R.E."/>
            <person name="Ferrier D.E."/>
            <person name="Friedrich M."/>
            <person name="Gordon C.M."/>
            <person name="Jindra M."/>
            <person name="Klingler M."/>
            <person name="Lan Q."/>
            <person name="Lattorff H.M."/>
            <person name="Laudet V."/>
            <person name="von Levetsow C."/>
            <person name="Liu Z."/>
            <person name="Lutz R."/>
            <person name="Lynch J.A."/>
            <person name="da Fonseca R.N."/>
            <person name="Posnien N."/>
            <person name="Reuter R."/>
            <person name="Roth S."/>
            <person name="Savard J."/>
            <person name="Schinko J.B."/>
            <person name="Schmitt C."/>
            <person name="Schoppmeier M."/>
            <person name="Schroder R."/>
            <person name="Shippy T.D."/>
            <person name="Simonnet F."/>
            <person name="Marques-Souza H."/>
            <person name="Tautz D."/>
            <person name="Tomoyasu Y."/>
            <person name="Trauner J."/>
            <person name="Van der Zee M."/>
            <person name="Vervoort M."/>
            <person name="Wittkopp N."/>
            <person name="Wimmer E.A."/>
            <person name="Yang X."/>
            <person name="Jones A.K."/>
            <person name="Sattelle D.B."/>
            <person name="Ebert P.R."/>
            <person name="Nelson D."/>
            <person name="Scott J.G."/>
            <person name="Beeman R.W."/>
            <person name="Muthukrishnan S."/>
            <person name="Kramer K.J."/>
            <person name="Arakane Y."/>
            <person name="Beeman R.W."/>
            <person name="Zhu Q."/>
            <person name="Hogenkamp D."/>
            <person name="Dixit R."/>
            <person name="Oppert B."/>
            <person name="Jiang H."/>
            <person name="Zou Z."/>
            <person name="Marshall J."/>
            <person name="Elpidina E."/>
            <person name="Vinokurov K."/>
            <person name="Oppert C."/>
            <person name="Zou Z."/>
            <person name="Evans J."/>
            <person name="Lu Z."/>
            <person name="Zhao P."/>
            <person name="Sumathipala N."/>
            <person name="Altincicek B."/>
            <person name="Vilcinskas A."/>
            <person name="Williams M."/>
            <person name="Hultmark D."/>
            <person name="Hetru C."/>
            <person name="Jiang H."/>
            <person name="Grimmelikhuijzen C.J."/>
            <person name="Hauser F."/>
            <person name="Cazzamali G."/>
            <person name="Williamson M."/>
            <person name="Park Y."/>
            <person name="Li B."/>
            <person name="Tanaka Y."/>
            <person name="Predel R."/>
            <person name="Neupert S."/>
            <person name="Schachtner J."/>
            <person name="Verleyen P."/>
            <person name="Raible F."/>
            <person name="Bork P."/>
            <person name="Friedrich M."/>
            <person name="Walden K.K."/>
            <person name="Robertson H.M."/>
            <person name="Angeli S."/>
            <person name="Foret S."/>
            <person name="Bucher G."/>
            <person name="Schuetz S."/>
            <person name="Maleszka R."/>
            <person name="Wimmer E.A."/>
            <person name="Beeman R.W."/>
            <person name="Lorenzen M."/>
            <person name="Tomoyasu Y."/>
            <person name="Miller S.C."/>
            <person name="Grossmann D."/>
            <person name="Bucher G."/>
        </authorList>
    </citation>
    <scope>NUCLEOTIDE SEQUENCE [LARGE SCALE GENOMIC DNA]</scope>
    <source>
        <strain evidence="4 5">Georgia GA2</strain>
    </source>
</reference>
<dbReference type="GO" id="GO:0016491">
    <property type="term" value="F:oxidoreductase activity"/>
    <property type="evidence" value="ECO:0000318"/>
    <property type="project" value="GO_Central"/>
</dbReference>
<dbReference type="KEGG" id="tca:662126"/>
<keyword evidence="5" id="KW-1185">Reference proteome</keyword>
<dbReference type="Pfam" id="PF05199">
    <property type="entry name" value="GMC_oxred_C"/>
    <property type="match status" value="1"/>
</dbReference>
<dbReference type="OrthoDB" id="269227at2759"/>
<dbReference type="InParanoid" id="A0A139WEV9"/>
<dbReference type="PIRSF" id="PIRSF000137">
    <property type="entry name" value="Alcohol_oxidase"/>
    <property type="match status" value="1"/>
</dbReference>
<dbReference type="OMA" id="IDWMYRT"/>
<evidence type="ECO:0000313" key="5">
    <source>
        <dbReference type="Proteomes" id="UP000007266"/>
    </source>
</evidence>
<accession>A0A139WEV9</accession>
<protein>
    <submittedName>
        <fullName evidence="4">Glucose dehydrogenase [FAD, quinone]-like Protein</fullName>
    </submittedName>
</protein>
<evidence type="ECO:0000259" key="3">
    <source>
        <dbReference type="PROSITE" id="PS00624"/>
    </source>
</evidence>
<proteinExistence type="inferred from homology"/>
<keyword evidence="2" id="KW-0285">Flavoprotein</keyword>
<comment type="cofactor">
    <cofactor evidence="2">
        <name>FAD</name>
        <dbReference type="ChEBI" id="CHEBI:57692"/>
    </cofactor>
</comment>
<dbReference type="PANTHER" id="PTHR11552:SF154">
    <property type="entry name" value="FI04917P"/>
    <property type="match status" value="1"/>
</dbReference>
<dbReference type="Gene3D" id="3.50.50.60">
    <property type="entry name" value="FAD/NAD(P)-binding domain"/>
    <property type="match status" value="1"/>
</dbReference>
<gene>
    <name evidence="4" type="primary">AUGUSTUS-3.0.2_33746</name>
    <name evidence="4" type="ORF">TcasGA2_TC033746</name>
</gene>
<dbReference type="PANTHER" id="PTHR11552">
    <property type="entry name" value="GLUCOSE-METHANOL-CHOLINE GMC OXIDOREDUCTASE"/>
    <property type="match status" value="1"/>
</dbReference>
<dbReference type="Proteomes" id="UP000007266">
    <property type="component" value="Linkage group 7"/>
</dbReference>
<feature type="binding site" evidence="2">
    <location>
        <position position="161"/>
    </location>
    <ligand>
        <name>FAD</name>
        <dbReference type="ChEBI" id="CHEBI:57692"/>
    </ligand>
</feature>
<keyword evidence="2" id="KW-0274">FAD</keyword>
<evidence type="ECO:0000256" key="2">
    <source>
        <dbReference type="PIRSR" id="PIRSR000137-2"/>
    </source>
</evidence>
<dbReference type="SUPFAM" id="SSF54373">
    <property type="entry name" value="FAD-linked reductases, C-terminal domain"/>
    <property type="match status" value="1"/>
</dbReference>
<dbReference type="STRING" id="7070.A0A139WEV9"/>
<dbReference type="Pfam" id="PF00732">
    <property type="entry name" value="GMC_oxred_N"/>
    <property type="match status" value="1"/>
</dbReference>
<dbReference type="InterPro" id="IPR007867">
    <property type="entry name" value="GMC_OxRtase_C"/>
</dbReference>
<dbReference type="InterPro" id="IPR000172">
    <property type="entry name" value="GMC_OxRdtase_N"/>
</dbReference>
<comment type="similarity">
    <text evidence="1">Belongs to the GMC oxidoreductase family.</text>
</comment>
<feature type="domain" description="Glucose-methanol-choline oxidoreductase N-terminal" evidence="3">
    <location>
        <begin position="336"/>
        <end position="350"/>
    </location>
</feature>
<name>A0A139WEV9_TRICA</name>
<dbReference type="GO" id="GO:0016614">
    <property type="term" value="F:oxidoreductase activity, acting on CH-OH group of donors"/>
    <property type="evidence" value="ECO:0007669"/>
    <property type="project" value="InterPro"/>
</dbReference>
<organism evidence="4 5">
    <name type="scientific">Tribolium castaneum</name>
    <name type="common">Red flour beetle</name>
    <dbReference type="NCBI Taxonomy" id="7070"/>
    <lineage>
        <taxon>Eukaryota</taxon>
        <taxon>Metazoa</taxon>
        <taxon>Ecdysozoa</taxon>
        <taxon>Arthropoda</taxon>
        <taxon>Hexapoda</taxon>
        <taxon>Insecta</taxon>
        <taxon>Pterygota</taxon>
        <taxon>Neoptera</taxon>
        <taxon>Endopterygota</taxon>
        <taxon>Coleoptera</taxon>
        <taxon>Polyphaga</taxon>
        <taxon>Cucujiformia</taxon>
        <taxon>Tenebrionidae</taxon>
        <taxon>Tenebrionidae incertae sedis</taxon>
        <taxon>Tribolium</taxon>
    </lineage>
</organism>
<reference evidence="4 5" key="2">
    <citation type="journal article" date="2010" name="Nucleic Acids Res.">
        <title>BeetleBase in 2010: revisions to provide comprehensive genomic information for Tribolium castaneum.</title>
        <authorList>
            <person name="Kim H.S."/>
            <person name="Murphy T."/>
            <person name="Xia J."/>
            <person name="Caragea D."/>
            <person name="Park Y."/>
            <person name="Beeman R.W."/>
            <person name="Lorenzen M.D."/>
            <person name="Butcher S."/>
            <person name="Manak J.R."/>
            <person name="Brown S.J."/>
        </authorList>
    </citation>
    <scope>GENOME REANNOTATION</scope>
    <source>
        <strain evidence="4 5">Georgia GA2</strain>
    </source>
</reference>
<dbReference type="InterPro" id="IPR012132">
    <property type="entry name" value="GMC_OxRdtase"/>
</dbReference>
<dbReference type="EMBL" id="KQ971354">
    <property type="protein sequence ID" value="KYB26474.1"/>
    <property type="molecule type" value="Genomic_DNA"/>
</dbReference>